<reference evidence="1" key="1">
    <citation type="journal article" date="2014" name="Int. J. Syst. Evol. Microbiol.">
        <title>Complete genome sequence of Corynebacterium casei LMG S-19264T (=DSM 44701T), isolated from a smear-ripened cheese.</title>
        <authorList>
            <consortium name="US DOE Joint Genome Institute (JGI-PGF)"/>
            <person name="Walter F."/>
            <person name="Albersmeier A."/>
            <person name="Kalinowski J."/>
            <person name="Ruckert C."/>
        </authorList>
    </citation>
    <scope>NUCLEOTIDE SEQUENCE</scope>
    <source>
        <strain evidence="1">CGMCC 1.15533</strain>
    </source>
</reference>
<dbReference type="EMBL" id="BMJN01000043">
    <property type="protein sequence ID" value="GGE36928.1"/>
    <property type="molecule type" value="Genomic_DNA"/>
</dbReference>
<keyword evidence="2" id="KW-1185">Reference proteome</keyword>
<dbReference type="Proteomes" id="UP000660801">
    <property type="component" value="Unassembled WGS sequence"/>
</dbReference>
<protein>
    <submittedName>
        <fullName evidence="1">Uncharacterized protein</fullName>
    </submittedName>
</protein>
<evidence type="ECO:0000313" key="1">
    <source>
        <dbReference type="EMBL" id="GGE36928.1"/>
    </source>
</evidence>
<proteinExistence type="predicted"/>
<dbReference type="RefSeq" id="WP_068991918.1">
    <property type="nucleotide sequence ID" value="NZ_BMJN01000043.1"/>
</dbReference>
<sequence length="76" mass="8930">MNQYHYQTGTRDLTTAQRIKFAIQGYLISLRTWADSEIELTKLDKCWRLVVRYTADGDKSDDMERIAATIKQEEQT</sequence>
<accession>A0A917EHJ1</accession>
<name>A0A917EHJ1_9STRE</name>
<comment type="caution">
    <text evidence="1">The sequence shown here is derived from an EMBL/GenBank/DDBJ whole genome shotgun (WGS) entry which is preliminary data.</text>
</comment>
<reference evidence="1" key="2">
    <citation type="submission" date="2020-09" db="EMBL/GenBank/DDBJ databases">
        <authorList>
            <person name="Sun Q."/>
            <person name="Zhou Y."/>
        </authorList>
    </citation>
    <scope>NUCLEOTIDE SEQUENCE</scope>
    <source>
        <strain evidence="1">CGMCC 1.15533</strain>
    </source>
</reference>
<evidence type="ECO:0000313" key="2">
    <source>
        <dbReference type="Proteomes" id="UP000660801"/>
    </source>
</evidence>
<organism evidence="1 2">
    <name type="scientific">Streptococcus himalayensis</name>
    <dbReference type="NCBI Taxonomy" id="1888195"/>
    <lineage>
        <taxon>Bacteria</taxon>
        <taxon>Bacillati</taxon>
        <taxon>Bacillota</taxon>
        <taxon>Bacilli</taxon>
        <taxon>Lactobacillales</taxon>
        <taxon>Streptococcaceae</taxon>
        <taxon>Streptococcus</taxon>
    </lineage>
</organism>
<gene>
    <name evidence="1" type="ORF">GCM10011510_17870</name>
</gene>
<dbReference type="AlphaFoldDB" id="A0A917EHJ1"/>